<sequence>MPCTIFRIAVKFGKLSSFFHCKLVFGSEHLFQALFSPFLPHPFLVLNNIGHIYFTVFGPASLGHNTRGIGTVNGRSILHQDPEQ</sequence>
<evidence type="ECO:0000313" key="1">
    <source>
        <dbReference type="Ensembl" id="ENSRBIP00000031997.1"/>
    </source>
</evidence>
<dbReference type="Ensembl" id="ENSRBIT00000055968.1">
    <property type="protein sequence ID" value="ENSRBIP00000031997.1"/>
    <property type="gene ID" value="ENSRBIG00000039809.1"/>
</dbReference>
<organism evidence="1 2">
    <name type="scientific">Rhinopithecus bieti</name>
    <name type="common">Black snub-nosed monkey</name>
    <name type="synonym">Pygathrix bieti</name>
    <dbReference type="NCBI Taxonomy" id="61621"/>
    <lineage>
        <taxon>Eukaryota</taxon>
        <taxon>Metazoa</taxon>
        <taxon>Chordata</taxon>
        <taxon>Craniata</taxon>
        <taxon>Vertebrata</taxon>
        <taxon>Euteleostomi</taxon>
        <taxon>Mammalia</taxon>
        <taxon>Eutheria</taxon>
        <taxon>Euarchontoglires</taxon>
        <taxon>Primates</taxon>
        <taxon>Haplorrhini</taxon>
        <taxon>Catarrhini</taxon>
        <taxon>Cercopithecidae</taxon>
        <taxon>Colobinae</taxon>
        <taxon>Rhinopithecus</taxon>
    </lineage>
</organism>
<accession>A0A2K6M890</accession>
<proteinExistence type="predicted"/>
<dbReference type="OMA" id="NIGHIYF"/>
<evidence type="ECO:0000313" key="2">
    <source>
        <dbReference type="Proteomes" id="UP000233180"/>
    </source>
</evidence>
<dbReference type="GeneTree" id="ENSGT00910000147599"/>
<protein>
    <submittedName>
        <fullName evidence="1">Uncharacterized protein</fullName>
    </submittedName>
</protein>
<name>A0A2K6M890_RHIBE</name>
<reference evidence="1 2" key="1">
    <citation type="submission" date="2016-06" db="EMBL/GenBank/DDBJ databases">
        <title>Genome of Rhinopithecus bieti.</title>
        <authorList>
            <person name="Wu"/>
            <person name="C.-I. and Zhang"/>
            <person name="Y."/>
        </authorList>
    </citation>
    <scope>NUCLEOTIDE SEQUENCE</scope>
</reference>
<reference evidence="1" key="3">
    <citation type="submission" date="2025-09" db="UniProtKB">
        <authorList>
            <consortium name="Ensembl"/>
        </authorList>
    </citation>
    <scope>IDENTIFICATION</scope>
</reference>
<dbReference type="Proteomes" id="UP000233180">
    <property type="component" value="Unassembled WGS sequence"/>
</dbReference>
<keyword evidence="2" id="KW-1185">Reference proteome</keyword>
<dbReference type="AlphaFoldDB" id="A0A2K6M890"/>
<reference evidence="1" key="2">
    <citation type="submission" date="2025-08" db="UniProtKB">
        <authorList>
            <consortium name="Ensembl"/>
        </authorList>
    </citation>
    <scope>IDENTIFICATION</scope>
</reference>